<protein>
    <submittedName>
        <fullName evidence="1">Uncharacterized protein</fullName>
    </submittedName>
</protein>
<proteinExistence type="predicted"/>
<comment type="caution">
    <text evidence="1">The sequence shown here is derived from an EMBL/GenBank/DDBJ whole genome shotgun (WGS) entry which is preliminary data.</text>
</comment>
<dbReference type="EMBL" id="JAQQEZ010000090">
    <property type="protein sequence ID" value="MFM0008257.1"/>
    <property type="molecule type" value="Genomic_DNA"/>
</dbReference>
<dbReference type="RefSeq" id="WP_408183228.1">
    <property type="nucleotide sequence ID" value="NZ_JAQQEZ010000090.1"/>
</dbReference>
<evidence type="ECO:0000313" key="2">
    <source>
        <dbReference type="Proteomes" id="UP001629230"/>
    </source>
</evidence>
<name>A0ABW9B5P8_9BURK</name>
<dbReference type="Proteomes" id="UP001629230">
    <property type="component" value="Unassembled WGS sequence"/>
</dbReference>
<sequence length="70" mass="7554">MAITLELLTDDIGATVDVVAIYNQNSGVYEAFVSDEQWSTLQDELEAAGVPYKFALAGSSRLSARNGANW</sequence>
<accession>A0ABW9B5P8</accession>
<organism evidence="1 2">
    <name type="scientific">Paraburkholderia dipogonis</name>
    <dbReference type="NCBI Taxonomy" id="1211383"/>
    <lineage>
        <taxon>Bacteria</taxon>
        <taxon>Pseudomonadati</taxon>
        <taxon>Pseudomonadota</taxon>
        <taxon>Betaproteobacteria</taxon>
        <taxon>Burkholderiales</taxon>
        <taxon>Burkholderiaceae</taxon>
        <taxon>Paraburkholderia</taxon>
    </lineage>
</organism>
<evidence type="ECO:0000313" key="1">
    <source>
        <dbReference type="EMBL" id="MFM0008257.1"/>
    </source>
</evidence>
<reference evidence="1 2" key="1">
    <citation type="journal article" date="2024" name="Chem. Sci.">
        <title>Discovery of megapolipeptins by genome mining of a Burkholderiales bacteria collection.</title>
        <authorList>
            <person name="Paulo B.S."/>
            <person name="Recchia M.J.J."/>
            <person name="Lee S."/>
            <person name="Fergusson C.H."/>
            <person name="Romanowski S.B."/>
            <person name="Hernandez A."/>
            <person name="Krull N."/>
            <person name="Liu D.Y."/>
            <person name="Cavanagh H."/>
            <person name="Bos A."/>
            <person name="Gray C.A."/>
            <person name="Murphy B.T."/>
            <person name="Linington R.G."/>
            <person name="Eustaquio A.S."/>
        </authorList>
    </citation>
    <scope>NUCLEOTIDE SEQUENCE [LARGE SCALE GENOMIC DNA]</scope>
    <source>
        <strain evidence="1 2">RL17-350-BIC-A</strain>
    </source>
</reference>
<keyword evidence="2" id="KW-1185">Reference proteome</keyword>
<gene>
    <name evidence="1" type="ORF">PQR57_46065</name>
</gene>